<dbReference type="InterPro" id="IPR011257">
    <property type="entry name" value="DNA_glycosylase"/>
</dbReference>
<organism evidence="1 2">
    <name type="scientific">Xaviernesmea rhizosphaerae</name>
    <dbReference type="NCBI Taxonomy" id="1672749"/>
    <lineage>
        <taxon>Bacteria</taxon>
        <taxon>Pseudomonadati</taxon>
        <taxon>Pseudomonadota</taxon>
        <taxon>Alphaproteobacteria</taxon>
        <taxon>Hyphomicrobiales</taxon>
        <taxon>Rhizobiaceae</taxon>
        <taxon>Rhizobium/Agrobacterium group</taxon>
        <taxon>Xaviernesmea</taxon>
    </lineage>
</organism>
<dbReference type="EMBL" id="MKIO01000034">
    <property type="protein sequence ID" value="OLP54386.1"/>
    <property type="molecule type" value="Genomic_DNA"/>
</dbReference>
<dbReference type="PANTHER" id="PTHR30037:SF3">
    <property type="entry name" value="BLR0857 PROTEIN"/>
    <property type="match status" value="1"/>
</dbReference>
<evidence type="ECO:0000313" key="2">
    <source>
        <dbReference type="Proteomes" id="UP000186143"/>
    </source>
</evidence>
<gene>
    <name evidence="1" type="ORF">BJF92_19290</name>
</gene>
<dbReference type="AlphaFoldDB" id="A0A1Q9AGR1"/>
<dbReference type="Proteomes" id="UP000186143">
    <property type="component" value="Unassembled WGS sequence"/>
</dbReference>
<evidence type="ECO:0000313" key="1">
    <source>
        <dbReference type="EMBL" id="OLP54386.1"/>
    </source>
</evidence>
<dbReference type="InterPro" id="IPR005019">
    <property type="entry name" value="Adenine_glyco"/>
</dbReference>
<accession>A0A1Q9AGR1</accession>
<dbReference type="STRING" id="1672749.BJF92_19290"/>
<dbReference type="Gene3D" id="1.10.340.30">
    <property type="entry name" value="Hypothetical protein, domain 2"/>
    <property type="match status" value="1"/>
</dbReference>
<comment type="caution">
    <text evidence="1">The sequence shown here is derived from an EMBL/GenBank/DDBJ whole genome shotgun (WGS) entry which is preliminary data.</text>
</comment>
<dbReference type="SUPFAM" id="SSF48150">
    <property type="entry name" value="DNA-glycosylase"/>
    <property type="match status" value="1"/>
</dbReference>
<sequence>MRDFGEIVVLAADRKGGILALDDALATTPALVSSAIAAIPDDRILAEMTRRIFNAGFSSKVIEAKWPAFEAAFMDFDVNACAFLSDDHFDALMQDRGIVRNGAKIRAVQINAQLVLDLASLHGSAARYFADWPDNDYVGLLNLLKERGSYLSGDAGMRFLRTIGKPAFITTKDVVAALVREGVIARAPTGKRDYAAIQEAFNRWSEQSGRNLTEISRILAMSLP</sequence>
<name>A0A1Q9AGR1_9HYPH</name>
<proteinExistence type="predicted"/>
<dbReference type="GO" id="GO:0006284">
    <property type="term" value="P:base-excision repair"/>
    <property type="evidence" value="ECO:0007669"/>
    <property type="project" value="InterPro"/>
</dbReference>
<reference evidence="1 2" key="1">
    <citation type="submission" date="2016-09" db="EMBL/GenBank/DDBJ databases">
        <title>Rhizobium sp. nov., a novel species isolated from the rice rhizosphere.</title>
        <authorList>
            <person name="Zhao J."/>
            <person name="Zhang X."/>
        </authorList>
    </citation>
    <scope>NUCLEOTIDE SEQUENCE [LARGE SCALE GENOMIC DNA]</scope>
    <source>
        <strain evidence="1 2">MH17</strain>
    </source>
</reference>
<dbReference type="Pfam" id="PF03352">
    <property type="entry name" value="Adenine_glyco"/>
    <property type="match status" value="1"/>
</dbReference>
<dbReference type="RefSeq" id="WP_075635813.1">
    <property type="nucleotide sequence ID" value="NZ_MKIO01000034.1"/>
</dbReference>
<dbReference type="PANTHER" id="PTHR30037">
    <property type="entry name" value="DNA-3-METHYLADENINE GLYCOSYLASE 1"/>
    <property type="match status" value="1"/>
</dbReference>
<dbReference type="GO" id="GO:0008725">
    <property type="term" value="F:DNA-3-methyladenine glycosylase activity"/>
    <property type="evidence" value="ECO:0007669"/>
    <property type="project" value="InterPro"/>
</dbReference>
<protein>
    <submittedName>
        <fullName evidence="1">3-methyladenine DNA glycosylase</fullName>
    </submittedName>
</protein>
<dbReference type="InterPro" id="IPR052891">
    <property type="entry name" value="DNA-3mA_glycosylase"/>
</dbReference>
<dbReference type="OrthoDB" id="9795156at2"/>